<feature type="domain" description="Glycosyltransferase RgtA/B/C/D-like" evidence="9">
    <location>
        <begin position="85"/>
        <end position="232"/>
    </location>
</feature>
<evidence type="ECO:0000256" key="1">
    <source>
        <dbReference type="ARBA" id="ARBA00004651"/>
    </source>
</evidence>
<feature type="transmembrane region" description="Helical" evidence="8">
    <location>
        <begin position="76"/>
        <end position="92"/>
    </location>
</feature>
<comment type="caution">
    <text evidence="10">The sequence shown here is derived from an EMBL/GenBank/DDBJ whole genome shotgun (WGS) entry which is preliminary data.</text>
</comment>
<feature type="transmembrane region" description="Helical" evidence="8">
    <location>
        <begin position="176"/>
        <end position="203"/>
    </location>
</feature>
<evidence type="ECO:0000256" key="8">
    <source>
        <dbReference type="SAM" id="Phobius"/>
    </source>
</evidence>
<feature type="transmembrane region" description="Helical" evidence="8">
    <location>
        <begin position="387"/>
        <end position="410"/>
    </location>
</feature>
<dbReference type="PANTHER" id="PTHR33908">
    <property type="entry name" value="MANNOSYLTRANSFERASE YKCB-RELATED"/>
    <property type="match status" value="1"/>
</dbReference>
<keyword evidence="7 8" id="KW-0472">Membrane</keyword>
<keyword evidence="3" id="KW-0328">Glycosyltransferase</keyword>
<dbReference type="Pfam" id="PF13231">
    <property type="entry name" value="PMT_2"/>
    <property type="match status" value="1"/>
</dbReference>
<dbReference type="EMBL" id="CAKMMW010000008">
    <property type="protein sequence ID" value="CAH1207957.1"/>
    <property type="molecule type" value="Genomic_DNA"/>
</dbReference>
<gene>
    <name evidence="10" type="ORF">PAECIP111891_03131</name>
</gene>
<evidence type="ECO:0000256" key="5">
    <source>
        <dbReference type="ARBA" id="ARBA00022692"/>
    </source>
</evidence>
<keyword evidence="5 8" id="KW-0812">Transmembrane</keyword>
<evidence type="ECO:0000256" key="3">
    <source>
        <dbReference type="ARBA" id="ARBA00022676"/>
    </source>
</evidence>
<evidence type="ECO:0000256" key="2">
    <source>
        <dbReference type="ARBA" id="ARBA00022475"/>
    </source>
</evidence>
<dbReference type="RefSeq" id="WP_236288477.1">
    <property type="nucleotide sequence ID" value="NZ_CAKMMW010000008.1"/>
</dbReference>
<dbReference type="InterPro" id="IPR038731">
    <property type="entry name" value="RgtA/B/C-like"/>
</dbReference>
<comment type="subcellular location">
    <subcellularLocation>
        <location evidence="1">Cell membrane</location>
        <topology evidence="1">Multi-pass membrane protein</topology>
    </subcellularLocation>
</comment>
<name>A0ABN8GFS4_9BACL</name>
<feature type="transmembrane region" description="Helical" evidence="8">
    <location>
        <begin position="223"/>
        <end position="240"/>
    </location>
</feature>
<evidence type="ECO:0000256" key="7">
    <source>
        <dbReference type="ARBA" id="ARBA00023136"/>
    </source>
</evidence>
<sequence length="427" mass="50226">MYLIERINQIYQRYKNYEWIYILPLVVLSLKRKLEYFFFILHSEKGLPKSEDSQWYLNYAHSLLTDFKLGLHMNDLLYLGYNLILAILIGVFKEEYIVVFIQAVTTASCVILVYLITRRLFNRITAIVASYFYATSWHITVWSMYILSDSLFMNLVLLNVFLLLKTLENNNKGMGALFLISSLLMLVFRPTGVLTLAFIFIYIALQINRYPLIAFLKRHRYKFVCALLFVFAAVGFLVFTHKLNPLLTSLQYNAKLVLYNIYAKGWIYDNPSGHDYAYRPDYRIDIFGSLILSFLIHNWDHVLLLYGRRALAFIGWWVWKTDIRSLAGVIKLCKDVVPSLLFLFGTYAAIKNNIFRKTSIVWLVIVSIFLFCMVLFMDSMYRYKLPALPFICIVCGYGVERLIRIMLFFINKFGGKLLQWNRNKHSL</sequence>
<dbReference type="InterPro" id="IPR050297">
    <property type="entry name" value="LipidA_mod_glycosyltrf_83"/>
</dbReference>
<keyword evidence="6 8" id="KW-1133">Transmembrane helix</keyword>
<keyword evidence="4" id="KW-0808">Transferase</keyword>
<dbReference type="PANTHER" id="PTHR33908:SF11">
    <property type="entry name" value="MEMBRANE PROTEIN"/>
    <property type="match status" value="1"/>
</dbReference>
<evidence type="ECO:0000256" key="6">
    <source>
        <dbReference type="ARBA" id="ARBA00022989"/>
    </source>
</evidence>
<keyword evidence="11" id="KW-1185">Reference proteome</keyword>
<evidence type="ECO:0000313" key="11">
    <source>
        <dbReference type="Proteomes" id="UP000838821"/>
    </source>
</evidence>
<organism evidence="10 11">
    <name type="scientific">Paenibacillus allorhizoplanae</name>
    <dbReference type="NCBI Taxonomy" id="2905648"/>
    <lineage>
        <taxon>Bacteria</taxon>
        <taxon>Bacillati</taxon>
        <taxon>Bacillota</taxon>
        <taxon>Bacilli</taxon>
        <taxon>Bacillales</taxon>
        <taxon>Paenibacillaceae</taxon>
        <taxon>Paenibacillus</taxon>
    </lineage>
</organism>
<evidence type="ECO:0000313" key="10">
    <source>
        <dbReference type="EMBL" id="CAH1207957.1"/>
    </source>
</evidence>
<proteinExistence type="predicted"/>
<evidence type="ECO:0000256" key="4">
    <source>
        <dbReference type="ARBA" id="ARBA00022679"/>
    </source>
</evidence>
<keyword evidence="2" id="KW-1003">Cell membrane</keyword>
<protein>
    <recommendedName>
        <fullName evidence="9">Glycosyltransferase RgtA/B/C/D-like domain-containing protein</fullName>
    </recommendedName>
</protein>
<dbReference type="Proteomes" id="UP000838821">
    <property type="component" value="Unassembled WGS sequence"/>
</dbReference>
<reference evidence="10" key="1">
    <citation type="submission" date="2022-01" db="EMBL/GenBank/DDBJ databases">
        <authorList>
            <person name="Criscuolo A."/>
        </authorList>
    </citation>
    <scope>NUCLEOTIDE SEQUENCE</scope>
    <source>
        <strain evidence="10">CIP111891</strain>
    </source>
</reference>
<feature type="transmembrane region" description="Helical" evidence="8">
    <location>
        <begin position="98"/>
        <end position="116"/>
    </location>
</feature>
<feature type="transmembrane region" description="Helical" evidence="8">
    <location>
        <begin position="360"/>
        <end position="381"/>
    </location>
</feature>
<evidence type="ECO:0000259" key="9">
    <source>
        <dbReference type="Pfam" id="PF13231"/>
    </source>
</evidence>
<accession>A0ABN8GFS4</accession>
<feature type="transmembrane region" description="Helical" evidence="8">
    <location>
        <begin position="286"/>
        <end position="306"/>
    </location>
</feature>